<evidence type="ECO:0000256" key="3">
    <source>
        <dbReference type="ARBA" id="ARBA00022989"/>
    </source>
</evidence>
<dbReference type="OrthoDB" id="3353560at2"/>
<proteinExistence type="predicted"/>
<feature type="transmembrane region" description="Helical" evidence="5">
    <location>
        <begin position="170"/>
        <end position="193"/>
    </location>
</feature>
<feature type="transmembrane region" description="Helical" evidence="5">
    <location>
        <begin position="77"/>
        <end position="96"/>
    </location>
</feature>
<dbReference type="EMBL" id="CP023563">
    <property type="protein sequence ID" value="ATG50320.1"/>
    <property type="molecule type" value="Genomic_DNA"/>
</dbReference>
<keyword evidence="2 5" id="KW-0812">Transmembrane</keyword>
<keyword evidence="3 5" id="KW-1133">Transmembrane helix</keyword>
<comment type="subcellular location">
    <subcellularLocation>
        <location evidence="1">Endomembrane system</location>
        <topology evidence="1">Multi-pass membrane protein</topology>
    </subcellularLocation>
</comment>
<keyword evidence="8" id="KW-1185">Reference proteome</keyword>
<dbReference type="KEGG" id="brz:CFK38_01370"/>
<evidence type="ECO:0000259" key="6">
    <source>
        <dbReference type="SMART" id="SM00752"/>
    </source>
</evidence>
<dbReference type="Pfam" id="PF05090">
    <property type="entry name" value="HTTM"/>
    <property type="match status" value="1"/>
</dbReference>
<evidence type="ECO:0000256" key="2">
    <source>
        <dbReference type="ARBA" id="ARBA00022692"/>
    </source>
</evidence>
<name>A0A291GJT0_9MICO</name>
<organism evidence="7 8">
    <name type="scientific">Brachybacterium vulturis</name>
    <dbReference type="NCBI Taxonomy" id="2017484"/>
    <lineage>
        <taxon>Bacteria</taxon>
        <taxon>Bacillati</taxon>
        <taxon>Actinomycetota</taxon>
        <taxon>Actinomycetes</taxon>
        <taxon>Micrococcales</taxon>
        <taxon>Dermabacteraceae</taxon>
        <taxon>Brachybacterium</taxon>
    </lineage>
</organism>
<accession>A0A291GJT0</accession>
<dbReference type="SMART" id="SM00752">
    <property type="entry name" value="HTTM"/>
    <property type="match status" value="1"/>
</dbReference>
<evidence type="ECO:0000313" key="7">
    <source>
        <dbReference type="EMBL" id="ATG50320.1"/>
    </source>
</evidence>
<evidence type="ECO:0000256" key="1">
    <source>
        <dbReference type="ARBA" id="ARBA00004127"/>
    </source>
</evidence>
<reference evidence="8" key="1">
    <citation type="submission" date="2017-09" db="EMBL/GenBank/DDBJ databases">
        <title>Brachybacterium sp. VM2412.</title>
        <authorList>
            <person name="Tak E.J."/>
            <person name="Bae J.-W."/>
        </authorList>
    </citation>
    <scope>NUCLEOTIDE SEQUENCE [LARGE SCALE GENOMIC DNA]</scope>
    <source>
        <strain evidence="8">VM2412</strain>
    </source>
</reference>
<dbReference type="Proteomes" id="UP000218165">
    <property type="component" value="Chromosome"/>
</dbReference>
<sequence length="308" mass="33097">MGGAVSATSPARRLRSVLFPALPLARVRVLRVLICAFVVIDVLTFSRDVLSHVGNAGFFTPVALARLLQLPPVTAPIAYTLLALILAGCAAGIVGWRPRLSGSVLAIAFWLWMLYSNSYGYIAHDHMALMVAVAVLPTVAGQEGPGPDGAVSVHDRPVTSGPARSEAAGWALRAIQIAVVATYFFSVIPKILYSGSLANWGNSAILTWASIRRGTGLAHWLVAHTPWVFVPAQWAGIALETLSPVVLFLRGKALYVVVALYLGFHVSTLVLLGIHFLPTALCWAAFLPLERLRLPRLGRPRPHVTPRS</sequence>
<dbReference type="GO" id="GO:0012505">
    <property type="term" value="C:endomembrane system"/>
    <property type="evidence" value="ECO:0007669"/>
    <property type="project" value="UniProtKB-SubCell"/>
</dbReference>
<feature type="transmembrane region" description="Helical" evidence="5">
    <location>
        <begin position="214"/>
        <end position="234"/>
    </location>
</feature>
<feature type="transmembrane region" description="Helical" evidence="5">
    <location>
        <begin position="103"/>
        <end position="122"/>
    </location>
</feature>
<dbReference type="AlphaFoldDB" id="A0A291GJT0"/>
<dbReference type="InterPro" id="IPR011020">
    <property type="entry name" value="HTTM-like"/>
</dbReference>
<keyword evidence="4 5" id="KW-0472">Membrane</keyword>
<evidence type="ECO:0000256" key="4">
    <source>
        <dbReference type="ARBA" id="ARBA00023136"/>
    </source>
</evidence>
<evidence type="ECO:0000313" key="8">
    <source>
        <dbReference type="Proteomes" id="UP000218165"/>
    </source>
</evidence>
<dbReference type="InterPro" id="IPR053934">
    <property type="entry name" value="HTTM_dom"/>
</dbReference>
<feature type="domain" description="HTTM-like" evidence="6">
    <location>
        <begin position="19"/>
        <end position="291"/>
    </location>
</feature>
<gene>
    <name evidence="7" type="ORF">CFK38_01370</name>
</gene>
<protein>
    <recommendedName>
        <fullName evidence="6">HTTM-like domain-containing protein</fullName>
    </recommendedName>
</protein>
<feature type="transmembrane region" description="Helical" evidence="5">
    <location>
        <begin position="254"/>
        <end position="287"/>
    </location>
</feature>
<evidence type="ECO:0000256" key="5">
    <source>
        <dbReference type="SAM" id="Phobius"/>
    </source>
</evidence>